<keyword evidence="3" id="KW-1185">Reference proteome</keyword>
<dbReference type="AlphaFoldDB" id="A0ABD5QC91"/>
<feature type="transmembrane region" description="Helical" evidence="1">
    <location>
        <begin position="37"/>
        <end position="59"/>
    </location>
</feature>
<keyword evidence="1" id="KW-0472">Membrane</keyword>
<gene>
    <name evidence="2" type="ORF">ACFPFO_06160</name>
</gene>
<proteinExistence type="predicted"/>
<name>A0ABD5QC91_9EURY</name>
<organism evidence="2 3">
    <name type="scientific">Saliphagus infecundisoli</name>
    <dbReference type="NCBI Taxonomy" id="1849069"/>
    <lineage>
        <taxon>Archaea</taxon>
        <taxon>Methanobacteriati</taxon>
        <taxon>Methanobacteriota</taxon>
        <taxon>Stenosarchaea group</taxon>
        <taxon>Halobacteria</taxon>
        <taxon>Halobacteriales</taxon>
        <taxon>Natrialbaceae</taxon>
        <taxon>Saliphagus</taxon>
    </lineage>
</organism>
<keyword evidence="1" id="KW-0812">Transmembrane</keyword>
<dbReference type="EMBL" id="JBHSJG010000023">
    <property type="protein sequence ID" value="MFC4987353.1"/>
    <property type="molecule type" value="Genomic_DNA"/>
</dbReference>
<evidence type="ECO:0000313" key="2">
    <source>
        <dbReference type="EMBL" id="MFC4987353.1"/>
    </source>
</evidence>
<evidence type="ECO:0000256" key="1">
    <source>
        <dbReference type="SAM" id="Phobius"/>
    </source>
</evidence>
<reference evidence="2 3" key="1">
    <citation type="journal article" date="2019" name="Int. J. Syst. Evol. Microbiol.">
        <title>The Global Catalogue of Microorganisms (GCM) 10K type strain sequencing project: providing services to taxonomists for standard genome sequencing and annotation.</title>
        <authorList>
            <consortium name="The Broad Institute Genomics Platform"/>
            <consortium name="The Broad Institute Genome Sequencing Center for Infectious Disease"/>
            <person name="Wu L."/>
            <person name="Ma J."/>
        </authorList>
    </citation>
    <scope>NUCLEOTIDE SEQUENCE [LARGE SCALE GENOMIC DNA]</scope>
    <source>
        <strain evidence="2 3">CGMCC 1.15824</strain>
    </source>
</reference>
<evidence type="ECO:0000313" key="3">
    <source>
        <dbReference type="Proteomes" id="UP001595925"/>
    </source>
</evidence>
<dbReference type="Proteomes" id="UP001595925">
    <property type="component" value="Unassembled WGS sequence"/>
</dbReference>
<dbReference type="RefSeq" id="WP_224830096.1">
    <property type="nucleotide sequence ID" value="NZ_JAIVEF010000038.1"/>
</dbReference>
<feature type="transmembrane region" description="Helical" evidence="1">
    <location>
        <begin position="6"/>
        <end position="25"/>
    </location>
</feature>
<accession>A0ABD5QC91</accession>
<sequence length="99" mass="11145">MIIGLIELYEVVIGMGVVAGVAFLLYSGDFVVVHRRFMGLIALGTGITVVSKVIFLMYWPAGIQLTHLVFMLFLTASLYSLIVGYPTEKEQWFRVLFPR</sequence>
<protein>
    <submittedName>
        <fullName evidence="2">Uncharacterized protein</fullName>
    </submittedName>
</protein>
<comment type="caution">
    <text evidence="2">The sequence shown here is derived from an EMBL/GenBank/DDBJ whole genome shotgun (WGS) entry which is preliminary data.</text>
</comment>
<feature type="transmembrane region" description="Helical" evidence="1">
    <location>
        <begin position="65"/>
        <end position="85"/>
    </location>
</feature>
<keyword evidence="1" id="KW-1133">Transmembrane helix</keyword>